<dbReference type="PROSITE" id="PS50931">
    <property type="entry name" value="HTH_LYSR"/>
    <property type="match status" value="1"/>
</dbReference>
<sequence length="294" mass="32193">MAEQKFTDLDWEDVRVFVALARYGSLSAAARALSLTHATVSRRIQALERVLAQTLVERRPDGYVLTPAGSYFLTPATEMEAAASRMVRGAPAEGPKGMVRVNAPPTLTHSFLAARLAELAVENPHLDINVTTNLRNVSLERHETDVALRFGRPEDGDVIARFAAKCGFGFYASESWCKRVLAGAPPVFAGFDEGNAHLPEAAWLSQRFARARVAFKTNTQIAQADASRIGAGIALLPHFLGRTTAGLYPCNLEPSPPSRDLWIITRRQDRGNPTTRTIVEFLTDIFASKSALFE</sequence>
<organism evidence="6 7">
    <name type="scientific">Caballeronia fortuita</name>
    <dbReference type="NCBI Taxonomy" id="1777138"/>
    <lineage>
        <taxon>Bacteria</taxon>
        <taxon>Pseudomonadati</taxon>
        <taxon>Pseudomonadota</taxon>
        <taxon>Betaproteobacteria</taxon>
        <taxon>Burkholderiales</taxon>
        <taxon>Burkholderiaceae</taxon>
        <taxon>Caballeronia</taxon>
    </lineage>
</organism>
<dbReference type="Gene3D" id="3.40.190.290">
    <property type="match status" value="1"/>
</dbReference>
<feature type="domain" description="HTH lysR-type" evidence="5">
    <location>
        <begin position="9"/>
        <end position="66"/>
    </location>
</feature>
<evidence type="ECO:0000256" key="2">
    <source>
        <dbReference type="ARBA" id="ARBA00023015"/>
    </source>
</evidence>
<comment type="similarity">
    <text evidence="1">Belongs to the LysR transcriptional regulatory family.</text>
</comment>
<dbReference type="InterPro" id="IPR000847">
    <property type="entry name" value="LysR_HTH_N"/>
</dbReference>
<evidence type="ECO:0000256" key="4">
    <source>
        <dbReference type="ARBA" id="ARBA00023163"/>
    </source>
</evidence>
<dbReference type="InterPro" id="IPR058163">
    <property type="entry name" value="LysR-type_TF_proteobact-type"/>
</dbReference>
<dbReference type="GO" id="GO:0043565">
    <property type="term" value="F:sequence-specific DNA binding"/>
    <property type="evidence" value="ECO:0007669"/>
    <property type="project" value="TreeGrafter"/>
</dbReference>
<keyword evidence="4" id="KW-0804">Transcription</keyword>
<dbReference type="Gene3D" id="1.10.10.10">
    <property type="entry name" value="Winged helix-like DNA-binding domain superfamily/Winged helix DNA-binding domain"/>
    <property type="match status" value="1"/>
</dbReference>
<dbReference type="RefSeq" id="WP_074168935.1">
    <property type="nucleotide sequence ID" value="NZ_FCNX02000012.1"/>
</dbReference>
<dbReference type="OrthoDB" id="8579932at2"/>
<evidence type="ECO:0000313" key="7">
    <source>
        <dbReference type="Proteomes" id="UP000054903"/>
    </source>
</evidence>
<keyword evidence="7" id="KW-1185">Reference proteome</keyword>
<dbReference type="PANTHER" id="PTHR30537:SF3">
    <property type="entry name" value="TRANSCRIPTIONAL REGULATORY PROTEIN"/>
    <property type="match status" value="1"/>
</dbReference>
<dbReference type="EMBL" id="FCNX02000012">
    <property type="protein sequence ID" value="SAK85722.1"/>
    <property type="molecule type" value="Genomic_DNA"/>
</dbReference>
<comment type="caution">
    <text evidence="6">The sequence shown here is derived from an EMBL/GenBank/DDBJ whole genome shotgun (WGS) entry which is preliminary data.</text>
</comment>
<dbReference type="InterPro" id="IPR005119">
    <property type="entry name" value="LysR_subst-bd"/>
</dbReference>
<dbReference type="InterPro" id="IPR036388">
    <property type="entry name" value="WH-like_DNA-bd_sf"/>
</dbReference>
<name>A0A158CTL7_9BURK</name>
<evidence type="ECO:0000256" key="3">
    <source>
        <dbReference type="ARBA" id="ARBA00023125"/>
    </source>
</evidence>
<dbReference type="SUPFAM" id="SSF46785">
    <property type="entry name" value="Winged helix' DNA-binding domain"/>
    <property type="match status" value="1"/>
</dbReference>
<dbReference type="GO" id="GO:0003700">
    <property type="term" value="F:DNA-binding transcription factor activity"/>
    <property type="evidence" value="ECO:0007669"/>
    <property type="project" value="InterPro"/>
</dbReference>
<evidence type="ECO:0000259" key="5">
    <source>
        <dbReference type="PROSITE" id="PS50931"/>
    </source>
</evidence>
<dbReference type="STRING" id="1777138.AWB77_04524"/>
<dbReference type="Pfam" id="PF00126">
    <property type="entry name" value="HTH_1"/>
    <property type="match status" value="1"/>
</dbReference>
<dbReference type="AlphaFoldDB" id="A0A158CTL7"/>
<dbReference type="Pfam" id="PF03466">
    <property type="entry name" value="LysR_substrate"/>
    <property type="match status" value="1"/>
</dbReference>
<accession>A0A158CTL7</accession>
<reference evidence="6" key="1">
    <citation type="submission" date="2016-01" db="EMBL/GenBank/DDBJ databases">
        <authorList>
            <person name="Peeters C."/>
        </authorList>
    </citation>
    <scope>NUCLEOTIDE SEQUENCE</scope>
    <source>
        <strain evidence="6">LMG 29320</strain>
    </source>
</reference>
<proteinExistence type="inferred from homology"/>
<dbReference type="PANTHER" id="PTHR30537">
    <property type="entry name" value="HTH-TYPE TRANSCRIPTIONAL REGULATOR"/>
    <property type="match status" value="1"/>
</dbReference>
<evidence type="ECO:0000256" key="1">
    <source>
        <dbReference type="ARBA" id="ARBA00009437"/>
    </source>
</evidence>
<dbReference type="Proteomes" id="UP000054903">
    <property type="component" value="Unassembled WGS sequence"/>
</dbReference>
<gene>
    <name evidence="6" type="ORF">AWB77_04524</name>
</gene>
<dbReference type="InterPro" id="IPR036390">
    <property type="entry name" value="WH_DNA-bd_sf"/>
</dbReference>
<protein>
    <submittedName>
        <fullName evidence="6">LysR family transcriptional regulator</fullName>
    </submittedName>
</protein>
<dbReference type="SUPFAM" id="SSF53850">
    <property type="entry name" value="Periplasmic binding protein-like II"/>
    <property type="match status" value="1"/>
</dbReference>
<evidence type="ECO:0000313" key="6">
    <source>
        <dbReference type="EMBL" id="SAK85722.1"/>
    </source>
</evidence>
<dbReference type="GO" id="GO:0006351">
    <property type="term" value="P:DNA-templated transcription"/>
    <property type="evidence" value="ECO:0007669"/>
    <property type="project" value="TreeGrafter"/>
</dbReference>
<keyword evidence="2" id="KW-0805">Transcription regulation</keyword>
<keyword evidence="3" id="KW-0238">DNA-binding</keyword>